<feature type="region of interest" description="Disordered" evidence="2">
    <location>
        <begin position="1"/>
        <end position="84"/>
    </location>
</feature>
<dbReference type="AlphaFoldDB" id="A0A6A5TFF8"/>
<keyword evidence="1" id="KW-0175">Coiled coil</keyword>
<evidence type="ECO:0000313" key="4">
    <source>
        <dbReference type="Proteomes" id="UP000800035"/>
    </source>
</evidence>
<name>A0A6A5TFF8_9PLEO</name>
<feature type="compositionally biased region" description="Low complexity" evidence="2">
    <location>
        <begin position="18"/>
        <end position="31"/>
    </location>
</feature>
<gene>
    <name evidence="3" type="ORF">CC80DRAFT_454828</name>
</gene>
<keyword evidence="4" id="KW-1185">Reference proteome</keyword>
<evidence type="ECO:0008006" key="5">
    <source>
        <dbReference type="Google" id="ProtNLM"/>
    </source>
</evidence>
<evidence type="ECO:0000256" key="1">
    <source>
        <dbReference type="SAM" id="Coils"/>
    </source>
</evidence>
<evidence type="ECO:0000256" key="2">
    <source>
        <dbReference type="SAM" id="MobiDB-lite"/>
    </source>
</evidence>
<dbReference type="Proteomes" id="UP000800035">
    <property type="component" value="Unassembled WGS sequence"/>
</dbReference>
<reference evidence="3" key="1">
    <citation type="journal article" date="2020" name="Stud. Mycol.">
        <title>101 Dothideomycetes genomes: a test case for predicting lifestyles and emergence of pathogens.</title>
        <authorList>
            <person name="Haridas S."/>
            <person name="Albert R."/>
            <person name="Binder M."/>
            <person name="Bloem J."/>
            <person name="Labutti K."/>
            <person name="Salamov A."/>
            <person name="Andreopoulos B."/>
            <person name="Baker S."/>
            <person name="Barry K."/>
            <person name="Bills G."/>
            <person name="Bluhm B."/>
            <person name="Cannon C."/>
            <person name="Castanera R."/>
            <person name="Culley D."/>
            <person name="Daum C."/>
            <person name="Ezra D."/>
            <person name="Gonzalez J."/>
            <person name="Henrissat B."/>
            <person name="Kuo A."/>
            <person name="Liang C."/>
            <person name="Lipzen A."/>
            <person name="Lutzoni F."/>
            <person name="Magnuson J."/>
            <person name="Mondo S."/>
            <person name="Nolan M."/>
            <person name="Ohm R."/>
            <person name="Pangilinan J."/>
            <person name="Park H.-J."/>
            <person name="Ramirez L."/>
            <person name="Alfaro M."/>
            <person name="Sun H."/>
            <person name="Tritt A."/>
            <person name="Yoshinaga Y."/>
            <person name="Zwiers L.-H."/>
            <person name="Turgeon B."/>
            <person name="Goodwin S."/>
            <person name="Spatafora J."/>
            <person name="Crous P."/>
            <person name="Grigoriev I."/>
        </authorList>
    </citation>
    <scope>NUCLEOTIDE SEQUENCE</scope>
    <source>
        <strain evidence="3">CBS 675.92</strain>
    </source>
</reference>
<feature type="coiled-coil region" evidence="1">
    <location>
        <begin position="186"/>
        <end position="227"/>
    </location>
</feature>
<dbReference type="InterPro" id="IPR025212">
    <property type="entry name" value="CAD_CENP-Q"/>
</dbReference>
<dbReference type="EMBL" id="ML977020">
    <property type="protein sequence ID" value="KAF1951088.1"/>
    <property type="molecule type" value="Genomic_DNA"/>
</dbReference>
<protein>
    <recommendedName>
        <fullName evidence="5">CENP-Q, a CENPA-CAD centromere complex subunit-domain-containing protein</fullName>
    </recommendedName>
</protein>
<dbReference type="Pfam" id="PF13094">
    <property type="entry name" value="CENP-Q"/>
    <property type="match status" value="1"/>
</dbReference>
<dbReference type="OrthoDB" id="2420947at2759"/>
<accession>A0A6A5TFF8</accession>
<evidence type="ECO:0000313" key="3">
    <source>
        <dbReference type="EMBL" id="KAF1951088.1"/>
    </source>
</evidence>
<proteinExistence type="predicted"/>
<organism evidence="3 4">
    <name type="scientific">Byssothecium circinans</name>
    <dbReference type="NCBI Taxonomy" id="147558"/>
    <lineage>
        <taxon>Eukaryota</taxon>
        <taxon>Fungi</taxon>
        <taxon>Dikarya</taxon>
        <taxon>Ascomycota</taxon>
        <taxon>Pezizomycotina</taxon>
        <taxon>Dothideomycetes</taxon>
        <taxon>Pleosporomycetidae</taxon>
        <taxon>Pleosporales</taxon>
        <taxon>Massarineae</taxon>
        <taxon>Massarinaceae</taxon>
        <taxon>Byssothecium</taxon>
    </lineage>
</organism>
<sequence>MAPTCLSRDKVVKRRGRPPGTKKQAAKPTTPKVRRKRTSKLQDADGAPPAKSRGRPSGSRNDDANDEPDEIAAKQPQTQRYVQLAPRTRRIAQEKIDTWPQVSHQVLEQVVGMLRDAKKDIANTQRDERRAILADETLNKLVRKLARQLSASRIPPQAKDIHFNIDKLTERCAQLFREVTTERHSKQLLKEQAKVAQHLLERDQENLEQLKRNAKKWKAEWKHQEKHGRLHPLLQDLEDDETGGDGPADIGLKQTKVEDASLVDLDSPDPELAPLVEQLRRSLENMQGNHEQVAGIDEAMLDARGALDELLFRHAGAVQYAAL</sequence>